<sequence length="134" mass="14672">MKIPIFVLLVLQIVMLMNVSHADEAMDGVAEPSCTLDLLGDFLLQKDSTGQLKLSGCQKEGPVDFQLPVIKVSISGAVSDELVIVSQGEYKKSSEYSFIISDVVNSRMELDVGLAKSGDTVYENNVAFFELDYM</sequence>
<evidence type="ECO:0000313" key="2">
    <source>
        <dbReference type="EMBL" id="PJG59649.1"/>
    </source>
</evidence>
<protein>
    <submittedName>
        <fullName evidence="2">Uncharacterized protein</fullName>
    </submittedName>
</protein>
<keyword evidence="3" id="KW-1185">Reference proteome</keyword>
<accession>A0A2H9U6P4</accession>
<evidence type="ECO:0000313" key="3">
    <source>
        <dbReference type="Proteomes" id="UP000235861"/>
    </source>
</evidence>
<comment type="caution">
    <text evidence="2">The sequence shown here is derived from an EMBL/GenBank/DDBJ whole genome shotgun (WGS) entry which is preliminary data.</text>
</comment>
<dbReference type="RefSeq" id="WP_100293325.1">
    <property type="nucleotide sequence ID" value="NZ_PGGC01000051.1"/>
</dbReference>
<gene>
    <name evidence="2" type="ORF">CUC53_06075</name>
</gene>
<proteinExistence type="predicted"/>
<evidence type="ECO:0000256" key="1">
    <source>
        <dbReference type="SAM" id="SignalP"/>
    </source>
</evidence>
<dbReference type="EMBL" id="PGGC01000051">
    <property type="protein sequence ID" value="PJG59649.1"/>
    <property type="molecule type" value="Genomic_DNA"/>
</dbReference>
<feature type="signal peptide" evidence="1">
    <location>
        <begin position="1"/>
        <end position="22"/>
    </location>
</feature>
<keyword evidence="1" id="KW-0732">Signal</keyword>
<organism evidence="2 3">
    <name type="scientific">Aeromonas cavernicola</name>
    <dbReference type="NCBI Taxonomy" id="1006623"/>
    <lineage>
        <taxon>Bacteria</taxon>
        <taxon>Pseudomonadati</taxon>
        <taxon>Pseudomonadota</taxon>
        <taxon>Gammaproteobacteria</taxon>
        <taxon>Aeromonadales</taxon>
        <taxon>Aeromonadaceae</taxon>
        <taxon>Aeromonas</taxon>
    </lineage>
</organism>
<dbReference type="Proteomes" id="UP000235861">
    <property type="component" value="Unassembled WGS sequence"/>
</dbReference>
<name>A0A2H9U6P4_9GAMM</name>
<dbReference type="AlphaFoldDB" id="A0A2H9U6P4"/>
<reference evidence="2 3" key="1">
    <citation type="submission" date="2017-11" db="EMBL/GenBank/DDBJ databases">
        <title>Draft genome sequence of environmental isolate Aeromonas cavernicola sp. nov. MDC 2508.</title>
        <authorList>
            <person name="Colston S.M."/>
            <person name="Navarro A."/>
            <person name="Martinez-Murcia A.J."/>
            <person name="Graf J."/>
        </authorList>
    </citation>
    <scope>NUCLEOTIDE SEQUENCE [LARGE SCALE GENOMIC DNA]</scope>
    <source>
        <strain evidence="2 3">MDC 2508</strain>
    </source>
</reference>
<feature type="chain" id="PRO_5014166481" evidence="1">
    <location>
        <begin position="23"/>
        <end position="134"/>
    </location>
</feature>